<evidence type="ECO:0000313" key="1">
    <source>
        <dbReference type="EMBL" id="TFK57900.1"/>
    </source>
</evidence>
<gene>
    <name evidence="1" type="ORF">BDN72DRAFT_175267</name>
</gene>
<proteinExistence type="predicted"/>
<evidence type="ECO:0000313" key="2">
    <source>
        <dbReference type="Proteomes" id="UP000308600"/>
    </source>
</evidence>
<dbReference type="Proteomes" id="UP000308600">
    <property type="component" value="Unassembled WGS sequence"/>
</dbReference>
<accession>A0ACD2ZWV1</accession>
<dbReference type="EMBL" id="ML209893">
    <property type="protein sequence ID" value="TFK57900.1"/>
    <property type="molecule type" value="Genomic_DNA"/>
</dbReference>
<keyword evidence="2" id="KW-1185">Reference proteome</keyword>
<reference evidence="1 2" key="1">
    <citation type="journal article" date="2019" name="Nat. Ecol. Evol.">
        <title>Megaphylogeny resolves global patterns of mushroom evolution.</title>
        <authorList>
            <person name="Varga T."/>
            <person name="Krizsan K."/>
            <person name="Foldi C."/>
            <person name="Dima B."/>
            <person name="Sanchez-Garcia M."/>
            <person name="Sanchez-Ramirez S."/>
            <person name="Szollosi G.J."/>
            <person name="Szarkandi J.G."/>
            <person name="Papp V."/>
            <person name="Albert L."/>
            <person name="Andreopoulos W."/>
            <person name="Angelini C."/>
            <person name="Antonin V."/>
            <person name="Barry K.W."/>
            <person name="Bougher N.L."/>
            <person name="Buchanan P."/>
            <person name="Buyck B."/>
            <person name="Bense V."/>
            <person name="Catcheside P."/>
            <person name="Chovatia M."/>
            <person name="Cooper J."/>
            <person name="Damon W."/>
            <person name="Desjardin D."/>
            <person name="Finy P."/>
            <person name="Geml J."/>
            <person name="Haridas S."/>
            <person name="Hughes K."/>
            <person name="Justo A."/>
            <person name="Karasinski D."/>
            <person name="Kautmanova I."/>
            <person name="Kiss B."/>
            <person name="Kocsube S."/>
            <person name="Kotiranta H."/>
            <person name="LaButti K.M."/>
            <person name="Lechner B.E."/>
            <person name="Liimatainen K."/>
            <person name="Lipzen A."/>
            <person name="Lukacs Z."/>
            <person name="Mihaltcheva S."/>
            <person name="Morgado L.N."/>
            <person name="Niskanen T."/>
            <person name="Noordeloos M.E."/>
            <person name="Ohm R.A."/>
            <person name="Ortiz-Santana B."/>
            <person name="Ovrebo C."/>
            <person name="Racz N."/>
            <person name="Riley R."/>
            <person name="Savchenko A."/>
            <person name="Shiryaev A."/>
            <person name="Soop K."/>
            <person name="Spirin V."/>
            <person name="Szebenyi C."/>
            <person name="Tomsovsky M."/>
            <person name="Tulloss R.E."/>
            <person name="Uehling J."/>
            <person name="Grigoriev I.V."/>
            <person name="Vagvolgyi C."/>
            <person name="Papp T."/>
            <person name="Martin F.M."/>
            <person name="Miettinen O."/>
            <person name="Hibbett D.S."/>
            <person name="Nagy L.G."/>
        </authorList>
    </citation>
    <scope>NUCLEOTIDE SEQUENCE [LARGE SCALE GENOMIC DNA]</scope>
    <source>
        <strain evidence="1 2">NL-1719</strain>
    </source>
</reference>
<organism evidence="1 2">
    <name type="scientific">Pluteus cervinus</name>
    <dbReference type="NCBI Taxonomy" id="181527"/>
    <lineage>
        <taxon>Eukaryota</taxon>
        <taxon>Fungi</taxon>
        <taxon>Dikarya</taxon>
        <taxon>Basidiomycota</taxon>
        <taxon>Agaricomycotina</taxon>
        <taxon>Agaricomycetes</taxon>
        <taxon>Agaricomycetidae</taxon>
        <taxon>Agaricales</taxon>
        <taxon>Pluteineae</taxon>
        <taxon>Pluteaceae</taxon>
        <taxon>Pluteus</taxon>
    </lineage>
</organism>
<name>A0ACD2ZWV1_9AGAR</name>
<protein>
    <submittedName>
        <fullName evidence="1">Uncharacterized protein</fullName>
    </submittedName>
</protein>
<sequence>MNTTQDKINAVRGAVVKRPPFCSGVVNLDDNSSKLFYERQDKTAGLLSLTSATTAQLEALNHACLPATFEFDGRGVSSGPYIKGRRKLGVDHFATKIDLHALDIVKMVRKELLEGPNQNRLSEAELYELNLYDTGSFFKAHKDTPRSENVLVAKV</sequence>